<gene>
    <name evidence="1" type="ORF">MKW98_015903</name>
</gene>
<dbReference type="EMBL" id="JAJJMB010008783">
    <property type="protein sequence ID" value="KAI3920915.1"/>
    <property type="molecule type" value="Genomic_DNA"/>
</dbReference>
<organism evidence="1 2">
    <name type="scientific">Papaver atlanticum</name>
    <dbReference type="NCBI Taxonomy" id="357466"/>
    <lineage>
        <taxon>Eukaryota</taxon>
        <taxon>Viridiplantae</taxon>
        <taxon>Streptophyta</taxon>
        <taxon>Embryophyta</taxon>
        <taxon>Tracheophyta</taxon>
        <taxon>Spermatophyta</taxon>
        <taxon>Magnoliopsida</taxon>
        <taxon>Ranunculales</taxon>
        <taxon>Papaveraceae</taxon>
        <taxon>Papaveroideae</taxon>
        <taxon>Papaver</taxon>
    </lineage>
</organism>
<comment type="caution">
    <text evidence="1">The sequence shown here is derived from an EMBL/GenBank/DDBJ whole genome shotgun (WGS) entry which is preliminary data.</text>
</comment>
<dbReference type="AlphaFoldDB" id="A0AAD4SSJ5"/>
<evidence type="ECO:0000313" key="2">
    <source>
        <dbReference type="Proteomes" id="UP001202328"/>
    </source>
</evidence>
<keyword evidence="2" id="KW-1185">Reference proteome</keyword>
<name>A0AAD4SSJ5_9MAGN</name>
<dbReference type="Proteomes" id="UP001202328">
    <property type="component" value="Unassembled WGS sequence"/>
</dbReference>
<protein>
    <submittedName>
        <fullName evidence="1">Uncharacterized protein</fullName>
    </submittedName>
</protein>
<reference evidence="1" key="1">
    <citation type="submission" date="2022-04" db="EMBL/GenBank/DDBJ databases">
        <title>A functionally conserved STORR gene fusion in Papaver species that diverged 16.8 million years ago.</title>
        <authorList>
            <person name="Catania T."/>
        </authorList>
    </citation>
    <scope>NUCLEOTIDE SEQUENCE</scope>
    <source>
        <strain evidence="1">S-188037</strain>
    </source>
</reference>
<proteinExistence type="predicted"/>
<evidence type="ECO:0000313" key="1">
    <source>
        <dbReference type="EMBL" id="KAI3920915.1"/>
    </source>
</evidence>
<accession>A0AAD4SSJ5</accession>
<sequence length="71" mass="8195">MGQGMPQEKVPANWDPPRPQNFIRELELTNVVEDYPKLREFLNALEYHVLDGGAGTKLIWSFENDKHDIVS</sequence>